<accession>A0A0D2KQM2</accession>
<feature type="compositionally biased region" description="Acidic residues" evidence="11">
    <location>
        <begin position="393"/>
        <end position="406"/>
    </location>
</feature>
<feature type="domain" description="PPM-type phosphatase" evidence="12">
    <location>
        <begin position="23"/>
        <end position="288"/>
    </location>
</feature>
<dbReference type="STRING" id="945553.A0A0D2KQM2"/>
<evidence type="ECO:0000313" key="13">
    <source>
        <dbReference type="EMBL" id="KJA16922.1"/>
    </source>
</evidence>
<dbReference type="InterPro" id="IPR001932">
    <property type="entry name" value="PPM-type_phosphatase-like_dom"/>
</dbReference>
<dbReference type="SMART" id="SM00332">
    <property type="entry name" value="PP2Cc"/>
    <property type="match status" value="1"/>
</dbReference>
<evidence type="ECO:0000313" key="14">
    <source>
        <dbReference type="Proteomes" id="UP000054270"/>
    </source>
</evidence>
<evidence type="ECO:0000256" key="1">
    <source>
        <dbReference type="ARBA" id="ARBA00001936"/>
    </source>
</evidence>
<dbReference type="Gene3D" id="3.60.40.10">
    <property type="entry name" value="PPM-type phosphatase domain"/>
    <property type="match status" value="1"/>
</dbReference>
<dbReference type="GO" id="GO:0046872">
    <property type="term" value="F:metal ion binding"/>
    <property type="evidence" value="ECO:0007669"/>
    <property type="project" value="UniProtKB-KW"/>
</dbReference>
<evidence type="ECO:0000256" key="2">
    <source>
        <dbReference type="ARBA" id="ARBA00001946"/>
    </source>
</evidence>
<dbReference type="InterPro" id="IPR015655">
    <property type="entry name" value="PP2C"/>
</dbReference>
<evidence type="ECO:0000256" key="9">
    <source>
        <dbReference type="ARBA" id="ARBA00048832"/>
    </source>
</evidence>
<evidence type="ECO:0000256" key="10">
    <source>
        <dbReference type="RuleBase" id="RU003465"/>
    </source>
</evidence>
<dbReference type="Pfam" id="PF00481">
    <property type="entry name" value="PP2C"/>
    <property type="match status" value="1"/>
</dbReference>
<dbReference type="PROSITE" id="PS51746">
    <property type="entry name" value="PPM_2"/>
    <property type="match status" value="1"/>
</dbReference>
<dbReference type="PROSITE" id="PS01032">
    <property type="entry name" value="PPM_1"/>
    <property type="match status" value="1"/>
</dbReference>
<evidence type="ECO:0000256" key="5">
    <source>
        <dbReference type="ARBA" id="ARBA00022723"/>
    </source>
</evidence>
<feature type="region of interest" description="Disordered" evidence="11">
    <location>
        <begin position="371"/>
        <end position="505"/>
    </location>
</feature>
<keyword evidence="14" id="KW-1185">Reference proteome</keyword>
<name>A0A0D2KQM2_HYPSF</name>
<dbReference type="AlphaFoldDB" id="A0A0D2KQM2"/>
<evidence type="ECO:0000259" key="12">
    <source>
        <dbReference type="PROSITE" id="PS51746"/>
    </source>
</evidence>
<gene>
    <name evidence="13" type="ORF">HYPSUDRAFT_1046904</name>
</gene>
<evidence type="ECO:0000256" key="6">
    <source>
        <dbReference type="ARBA" id="ARBA00022801"/>
    </source>
</evidence>
<comment type="similarity">
    <text evidence="3 10">Belongs to the PP2C family.</text>
</comment>
<keyword evidence="7 10" id="KW-0904">Protein phosphatase</keyword>
<evidence type="ECO:0000256" key="3">
    <source>
        <dbReference type="ARBA" id="ARBA00006702"/>
    </source>
</evidence>
<keyword evidence="5" id="KW-0479">Metal-binding</keyword>
<reference evidence="14" key="1">
    <citation type="submission" date="2014-04" db="EMBL/GenBank/DDBJ databases">
        <title>Evolutionary Origins and Diversification of the Mycorrhizal Mutualists.</title>
        <authorList>
            <consortium name="DOE Joint Genome Institute"/>
            <consortium name="Mycorrhizal Genomics Consortium"/>
            <person name="Kohler A."/>
            <person name="Kuo A."/>
            <person name="Nagy L.G."/>
            <person name="Floudas D."/>
            <person name="Copeland A."/>
            <person name="Barry K.W."/>
            <person name="Cichocki N."/>
            <person name="Veneault-Fourrey C."/>
            <person name="LaButti K."/>
            <person name="Lindquist E.A."/>
            <person name="Lipzen A."/>
            <person name="Lundell T."/>
            <person name="Morin E."/>
            <person name="Murat C."/>
            <person name="Riley R."/>
            <person name="Ohm R."/>
            <person name="Sun H."/>
            <person name="Tunlid A."/>
            <person name="Henrissat B."/>
            <person name="Grigoriev I.V."/>
            <person name="Hibbett D.S."/>
            <person name="Martin F."/>
        </authorList>
    </citation>
    <scope>NUCLEOTIDE SEQUENCE [LARGE SCALE GENOMIC DNA]</scope>
    <source>
        <strain evidence="14">FD-334 SS-4</strain>
    </source>
</reference>
<evidence type="ECO:0000256" key="11">
    <source>
        <dbReference type="SAM" id="MobiDB-lite"/>
    </source>
</evidence>
<dbReference type="InterPro" id="IPR036457">
    <property type="entry name" value="PPM-type-like_dom_sf"/>
</dbReference>
<dbReference type="InterPro" id="IPR000222">
    <property type="entry name" value="PP2C_BS"/>
</dbReference>
<evidence type="ECO:0000256" key="4">
    <source>
        <dbReference type="ARBA" id="ARBA00013081"/>
    </source>
</evidence>
<protein>
    <recommendedName>
        <fullName evidence="4">protein-serine/threonine phosphatase</fullName>
        <ecNumber evidence="4">3.1.3.16</ecNumber>
    </recommendedName>
</protein>
<comment type="catalytic activity">
    <reaction evidence="9">
        <text>O-phospho-L-threonyl-[protein] + H2O = L-threonyl-[protein] + phosphate</text>
        <dbReference type="Rhea" id="RHEA:47004"/>
        <dbReference type="Rhea" id="RHEA-COMP:11060"/>
        <dbReference type="Rhea" id="RHEA-COMP:11605"/>
        <dbReference type="ChEBI" id="CHEBI:15377"/>
        <dbReference type="ChEBI" id="CHEBI:30013"/>
        <dbReference type="ChEBI" id="CHEBI:43474"/>
        <dbReference type="ChEBI" id="CHEBI:61977"/>
        <dbReference type="EC" id="3.1.3.16"/>
    </reaction>
    <physiologicalReaction direction="left-to-right" evidence="9">
        <dbReference type="Rhea" id="RHEA:47005"/>
    </physiologicalReaction>
</comment>
<sequence>MGQTLSSPATKKTSSTGSNDRFFFAVSEMQGWRITMEDAHTTILDLDETPEKSNTFFAVYDGHGGSTVAKFAGQHVHKRLVTEESYKSGEYAQALKKAFLGTDEDLLAAHTRDPSGCTAVAALVTHDNKIYVANAGDSRSVISIKGVVKPLSFDHKPTSETERARISGAGGYIEYGRVNGNLALSRALGDFEFKKNYALGPEHQIITADPDVTCHEISEEDEFLVLACDGIWDCLSSQEVVDFVRYQVSQGSEFTEIAELIFEHCLAPDTTSGAGIGCDNMTILIVAITHGRTKEQWYEWVTERVKTGYGYKTPSSVPQLYAQSRLLSFRARREALETRTRANAPAEDPAFDTEEILRRYGLSVTTISGNGISYRPGGNITNDSGGQLMFGSEESDEEDSDEEEEATGGRSFFSESLGLGQAESPDPTRNLREQLEEFEKGEGSSKLDLDEDSDMDAESPIGEPRHIPSFADGPLLPTKLPNGDAKEILEAHQTPVIEIPEPMKA</sequence>
<dbReference type="FunFam" id="3.60.40.10:FF:000016">
    <property type="entry name" value="Protein phosphatase 2C"/>
    <property type="match status" value="1"/>
</dbReference>
<dbReference type="PANTHER" id="PTHR13832">
    <property type="entry name" value="PROTEIN PHOSPHATASE 2C"/>
    <property type="match status" value="1"/>
</dbReference>
<dbReference type="OrthoDB" id="10264738at2759"/>
<evidence type="ECO:0000256" key="7">
    <source>
        <dbReference type="ARBA" id="ARBA00022912"/>
    </source>
</evidence>
<dbReference type="EMBL" id="KN817612">
    <property type="protein sequence ID" value="KJA16922.1"/>
    <property type="molecule type" value="Genomic_DNA"/>
</dbReference>
<dbReference type="GO" id="GO:0004722">
    <property type="term" value="F:protein serine/threonine phosphatase activity"/>
    <property type="evidence" value="ECO:0007669"/>
    <property type="project" value="UniProtKB-EC"/>
</dbReference>
<feature type="compositionally biased region" description="Basic and acidic residues" evidence="11">
    <location>
        <begin position="429"/>
        <end position="448"/>
    </location>
</feature>
<keyword evidence="6 10" id="KW-0378">Hydrolase</keyword>
<organism evidence="13 14">
    <name type="scientific">Hypholoma sublateritium (strain FD-334 SS-4)</name>
    <dbReference type="NCBI Taxonomy" id="945553"/>
    <lineage>
        <taxon>Eukaryota</taxon>
        <taxon>Fungi</taxon>
        <taxon>Dikarya</taxon>
        <taxon>Basidiomycota</taxon>
        <taxon>Agaricomycotina</taxon>
        <taxon>Agaricomycetes</taxon>
        <taxon>Agaricomycetidae</taxon>
        <taxon>Agaricales</taxon>
        <taxon>Agaricineae</taxon>
        <taxon>Strophariaceae</taxon>
        <taxon>Hypholoma</taxon>
    </lineage>
</organism>
<dbReference type="CDD" id="cd00143">
    <property type="entry name" value="PP2Cc"/>
    <property type="match status" value="1"/>
</dbReference>
<dbReference type="OMA" id="DVTCHEI"/>
<dbReference type="EC" id="3.1.3.16" evidence="4"/>
<comment type="cofactor">
    <cofactor evidence="2">
        <name>Mg(2+)</name>
        <dbReference type="ChEBI" id="CHEBI:18420"/>
    </cofactor>
</comment>
<proteinExistence type="inferred from homology"/>
<dbReference type="Proteomes" id="UP000054270">
    <property type="component" value="Unassembled WGS sequence"/>
</dbReference>
<evidence type="ECO:0000256" key="8">
    <source>
        <dbReference type="ARBA" id="ARBA00023211"/>
    </source>
</evidence>
<keyword evidence="8" id="KW-0464">Manganese</keyword>
<dbReference type="SUPFAM" id="SSF81606">
    <property type="entry name" value="PP2C-like"/>
    <property type="match status" value="1"/>
</dbReference>
<dbReference type="PANTHER" id="PTHR13832:SF565">
    <property type="entry name" value="AT28366P-RELATED"/>
    <property type="match status" value="1"/>
</dbReference>
<comment type="cofactor">
    <cofactor evidence="1">
        <name>Mn(2+)</name>
        <dbReference type="ChEBI" id="CHEBI:29035"/>
    </cofactor>
</comment>